<evidence type="ECO:0000256" key="1">
    <source>
        <dbReference type="ARBA" id="ARBA00022593"/>
    </source>
</evidence>
<dbReference type="Proteomes" id="UP001157938">
    <property type="component" value="Unassembled WGS sequence"/>
</dbReference>
<reference evidence="5 6" key="1">
    <citation type="submission" date="2021-11" db="EMBL/GenBank/DDBJ databases">
        <authorList>
            <person name="Islam A."/>
            <person name="Islam S."/>
            <person name="Flora M.S."/>
            <person name="Rahman M."/>
            <person name="Ziaur R.M."/>
            <person name="Epstein J.H."/>
            <person name="Hassan M."/>
            <person name="Klassen M."/>
            <person name="Woodard K."/>
            <person name="Webb A."/>
            <person name="Webby R.J."/>
            <person name="El Zowalaty M.E."/>
        </authorList>
    </citation>
    <scope>NUCLEOTIDE SEQUENCE [LARGE SCALE GENOMIC DNA]</scope>
    <source>
        <strain evidence="5">Pf1</strain>
    </source>
</reference>
<keyword evidence="3" id="KW-0576">Peroxisome</keyword>
<comment type="subcellular location">
    <subcellularLocation>
        <location evidence="4">Peroxisome membrane</location>
    </subcellularLocation>
</comment>
<organism evidence="5 6">
    <name type="scientific">Peronospora farinosa</name>
    <dbReference type="NCBI Taxonomy" id="134698"/>
    <lineage>
        <taxon>Eukaryota</taxon>
        <taxon>Sar</taxon>
        <taxon>Stramenopiles</taxon>
        <taxon>Oomycota</taxon>
        <taxon>Peronosporomycetes</taxon>
        <taxon>Peronosporales</taxon>
        <taxon>Peronosporaceae</taxon>
        <taxon>Peronospora</taxon>
    </lineage>
</organism>
<evidence type="ECO:0000256" key="4">
    <source>
        <dbReference type="ARBA" id="ARBA00046271"/>
    </source>
</evidence>
<proteinExistence type="predicted"/>
<dbReference type="PANTHER" id="PTHR12652">
    <property type="entry name" value="PEROXISOMAL BIOGENESIS FACTOR 11"/>
    <property type="match status" value="1"/>
</dbReference>
<gene>
    <name evidence="5" type="ORF">PFR001_LOCUS7183</name>
</gene>
<protein>
    <recommendedName>
        <fullName evidence="7">Peroxisomal biogenesis factor 11</fullName>
    </recommendedName>
</protein>
<evidence type="ECO:0000313" key="5">
    <source>
        <dbReference type="EMBL" id="CAH0491949.1"/>
    </source>
</evidence>
<dbReference type="PANTHER" id="PTHR12652:SF25">
    <property type="entry name" value="MICROBODY (PEROXISOME) PROLIFERATION PROTEIN PEROXIN 11C (EUROFUNG)"/>
    <property type="match status" value="1"/>
</dbReference>
<evidence type="ECO:0000256" key="3">
    <source>
        <dbReference type="ARBA" id="ARBA00023140"/>
    </source>
</evidence>
<dbReference type="Pfam" id="PF05648">
    <property type="entry name" value="PEX11"/>
    <property type="match status" value="1"/>
</dbReference>
<accession>A0ABN8CEM2</accession>
<comment type="caution">
    <text evidence="5">The sequence shown here is derived from an EMBL/GenBank/DDBJ whole genome shotgun (WGS) entry which is preliminary data.</text>
</comment>
<name>A0ABN8CEM2_9STRA</name>
<dbReference type="EMBL" id="CAKLBC010001429">
    <property type="protein sequence ID" value="CAH0491949.1"/>
    <property type="molecule type" value="Genomic_DNA"/>
</dbReference>
<evidence type="ECO:0008006" key="7">
    <source>
        <dbReference type="Google" id="ProtNLM"/>
    </source>
</evidence>
<evidence type="ECO:0000256" key="2">
    <source>
        <dbReference type="ARBA" id="ARBA00023136"/>
    </source>
</evidence>
<evidence type="ECO:0000313" key="6">
    <source>
        <dbReference type="Proteomes" id="UP001157938"/>
    </source>
</evidence>
<keyword evidence="2" id="KW-0472">Membrane</keyword>
<sequence length="243" mass="27926">MSATDNDKNLLLVEKFARFSSTTFCADKFYKTIGYGVGAMGHLVMHMTQQETAISQGFQAIASNISMARYVIRFTGGFESYAAWKNGSWCYDDDDEHVRRLVRLQALSMMIYYPLEHVSYVGFVAPKLLTVDAMNISRQSCRAWGVYILLDIYANALRIRALTTKEKQLMEQQDLVDEERSTQLASIQARRRELYYVQLRNFFYAGPCIHWSLEKGFLPDRLVSFLCAAEAIVGLWRSWANTK</sequence>
<dbReference type="InterPro" id="IPR008733">
    <property type="entry name" value="PEX11"/>
</dbReference>
<keyword evidence="6" id="KW-1185">Reference proteome</keyword>
<keyword evidence="1" id="KW-0962">Peroxisome biogenesis</keyword>